<organism evidence="2 3">
    <name type="scientific">Datura stramonium</name>
    <name type="common">Jimsonweed</name>
    <name type="synonym">Common thornapple</name>
    <dbReference type="NCBI Taxonomy" id="4076"/>
    <lineage>
        <taxon>Eukaryota</taxon>
        <taxon>Viridiplantae</taxon>
        <taxon>Streptophyta</taxon>
        <taxon>Embryophyta</taxon>
        <taxon>Tracheophyta</taxon>
        <taxon>Spermatophyta</taxon>
        <taxon>Magnoliopsida</taxon>
        <taxon>eudicotyledons</taxon>
        <taxon>Gunneridae</taxon>
        <taxon>Pentapetalae</taxon>
        <taxon>asterids</taxon>
        <taxon>lamiids</taxon>
        <taxon>Solanales</taxon>
        <taxon>Solanaceae</taxon>
        <taxon>Solanoideae</taxon>
        <taxon>Datureae</taxon>
        <taxon>Datura</taxon>
    </lineage>
</organism>
<keyword evidence="3" id="KW-1185">Reference proteome</keyword>
<evidence type="ECO:0000256" key="1">
    <source>
        <dbReference type="SAM" id="MobiDB-lite"/>
    </source>
</evidence>
<name>A0ABS8SKS9_DATST</name>
<gene>
    <name evidence="2" type="ORF">HAX54_040689</name>
</gene>
<sequence>MAKSDSNSDEESSEGTITNKNSRPKGTISSLKDEILNLKKVQTVSKGQASTDKRSLESEITTLEFDLNKE</sequence>
<reference evidence="2 3" key="1">
    <citation type="journal article" date="2021" name="BMC Genomics">
        <title>Datura genome reveals duplications of psychoactive alkaloid biosynthetic genes and high mutation rate following tissue culture.</title>
        <authorList>
            <person name="Rajewski A."/>
            <person name="Carter-House D."/>
            <person name="Stajich J."/>
            <person name="Litt A."/>
        </authorList>
    </citation>
    <scope>NUCLEOTIDE SEQUENCE [LARGE SCALE GENOMIC DNA]</scope>
    <source>
        <strain evidence="2">AR-01</strain>
    </source>
</reference>
<dbReference type="EMBL" id="JACEIK010000578">
    <property type="protein sequence ID" value="MCD7459362.1"/>
    <property type="molecule type" value="Genomic_DNA"/>
</dbReference>
<feature type="non-terminal residue" evidence="2">
    <location>
        <position position="70"/>
    </location>
</feature>
<protein>
    <submittedName>
        <fullName evidence="2">Uncharacterized protein</fullName>
    </submittedName>
</protein>
<accession>A0ABS8SKS9</accession>
<evidence type="ECO:0000313" key="2">
    <source>
        <dbReference type="EMBL" id="MCD7459362.1"/>
    </source>
</evidence>
<proteinExistence type="predicted"/>
<comment type="caution">
    <text evidence="2">The sequence shown here is derived from an EMBL/GenBank/DDBJ whole genome shotgun (WGS) entry which is preliminary data.</text>
</comment>
<feature type="region of interest" description="Disordered" evidence="1">
    <location>
        <begin position="1"/>
        <end position="29"/>
    </location>
</feature>
<evidence type="ECO:0000313" key="3">
    <source>
        <dbReference type="Proteomes" id="UP000823775"/>
    </source>
</evidence>
<dbReference type="Proteomes" id="UP000823775">
    <property type="component" value="Unassembled WGS sequence"/>
</dbReference>